<reference evidence="1" key="1">
    <citation type="submission" date="2023-10" db="EMBL/GenBank/DDBJ databases">
        <title>Whole genome sequencing of actinobacterial strain Amycolatopsis sp. (BCA-696) identifies the underlying plant growth-promoting genes.</title>
        <authorList>
            <person name="Gandham P."/>
            <person name="Vadla N."/>
            <person name="Saji A."/>
            <person name="Srinivas V."/>
            <person name="Ruperao P."/>
            <person name="Selvanayagam S."/>
            <person name="Saxena R.K."/>
            <person name="Rathore A."/>
            <person name="Gopalakrishnan S."/>
            <person name="Thakur V."/>
        </authorList>
    </citation>
    <scope>NUCLEOTIDE SEQUENCE</scope>
    <source>
        <strain evidence="1">BCA-696</strain>
    </source>
</reference>
<sequence>MAVRGGAGEGAAGQQGFVVGMGGKATMVVTLRACQWSSERSAVNS</sequence>
<dbReference type="EMBL" id="CP150484">
    <property type="protein sequence ID" value="WYW18628.1"/>
    <property type="molecule type" value="Genomic_DNA"/>
</dbReference>
<evidence type="ECO:0000313" key="2">
    <source>
        <dbReference type="Proteomes" id="UP001456344"/>
    </source>
</evidence>
<organism evidence="1 2">
    <name type="scientific">Amycolatopsis coloradensis</name>
    <dbReference type="NCBI Taxonomy" id="76021"/>
    <lineage>
        <taxon>Bacteria</taxon>
        <taxon>Bacillati</taxon>
        <taxon>Actinomycetota</taxon>
        <taxon>Actinomycetes</taxon>
        <taxon>Pseudonocardiales</taxon>
        <taxon>Pseudonocardiaceae</taxon>
        <taxon>Amycolatopsis</taxon>
    </lineage>
</organism>
<dbReference type="Proteomes" id="UP001456344">
    <property type="component" value="Chromosome"/>
</dbReference>
<evidence type="ECO:0000313" key="1">
    <source>
        <dbReference type="EMBL" id="WYW18628.1"/>
    </source>
</evidence>
<protein>
    <submittedName>
        <fullName evidence="1">Uncharacterized protein</fullName>
    </submittedName>
</protein>
<accession>A0ACD5BGV1</accession>
<gene>
    <name evidence="1" type="ORF">LCL61_24080</name>
</gene>
<keyword evidence="2" id="KW-1185">Reference proteome</keyword>
<proteinExistence type="predicted"/>
<name>A0ACD5BGV1_9PSEU</name>